<feature type="region of interest" description="Disordered" evidence="1">
    <location>
        <begin position="1"/>
        <end position="163"/>
    </location>
</feature>
<keyword evidence="4" id="KW-1185">Reference proteome</keyword>
<evidence type="ECO:0000313" key="4">
    <source>
        <dbReference type="Proteomes" id="UP000187209"/>
    </source>
</evidence>
<dbReference type="InterPro" id="IPR004274">
    <property type="entry name" value="FCP1_dom"/>
</dbReference>
<dbReference type="InterPro" id="IPR036412">
    <property type="entry name" value="HAD-like_sf"/>
</dbReference>
<dbReference type="CDD" id="cd07521">
    <property type="entry name" value="HAD_FCP1-like"/>
    <property type="match status" value="1"/>
</dbReference>
<dbReference type="Pfam" id="PF03031">
    <property type="entry name" value="NIF"/>
    <property type="match status" value="1"/>
</dbReference>
<dbReference type="AlphaFoldDB" id="A0A1R2AW64"/>
<feature type="compositionally biased region" description="Polar residues" evidence="1">
    <location>
        <begin position="33"/>
        <end position="57"/>
    </location>
</feature>
<accession>A0A1R2AW64</accession>
<organism evidence="3 4">
    <name type="scientific">Stentor coeruleus</name>
    <dbReference type="NCBI Taxonomy" id="5963"/>
    <lineage>
        <taxon>Eukaryota</taxon>
        <taxon>Sar</taxon>
        <taxon>Alveolata</taxon>
        <taxon>Ciliophora</taxon>
        <taxon>Postciliodesmatophora</taxon>
        <taxon>Heterotrichea</taxon>
        <taxon>Heterotrichida</taxon>
        <taxon>Stentoridae</taxon>
        <taxon>Stentor</taxon>
    </lineage>
</organism>
<name>A0A1R2AW64_9CILI</name>
<gene>
    <name evidence="3" type="ORF">SteCoe_33676</name>
</gene>
<reference evidence="3 4" key="1">
    <citation type="submission" date="2016-11" db="EMBL/GenBank/DDBJ databases">
        <title>The macronuclear genome of Stentor coeruleus: a giant cell with tiny introns.</title>
        <authorList>
            <person name="Slabodnick M."/>
            <person name="Ruby J.G."/>
            <person name="Reiff S.B."/>
            <person name="Swart E.C."/>
            <person name="Gosai S."/>
            <person name="Prabakaran S."/>
            <person name="Witkowska E."/>
            <person name="Larue G.E."/>
            <person name="Fisher S."/>
            <person name="Freeman R.M."/>
            <person name="Gunawardena J."/>
            <person name="Chu W."/>
            <person name="Stover N.A."/>
            <person name="Gregory B.D."/>
            <person name="Nowacki M."/>
            <person name="Derisi J."/>
            <person name="Roy S.W."/>
            <person name="Marshall W.F."/>
            <person name="Sood P."/>
        </authorList>
    </citation>
    <scope>NUCLEOTIDE SEQUENCE [LARGE SCALE GENOMIC DNA]</scope>
    <source>
        <strain evidence="3">WM001</strain>
    </source>
</reference>
<protein>
    <recommendedName>
        <fullName evidence="2">FCP1 homology domain-containing protein</fullName>
    </recommendedName>
</protein>
<dbReference type="Proteomes" id="UP000187209">
    <property type="component" value="Unassembled WGS sequence"/>
</dbReference>
<dbReference type="InterPro" id="IPR011948">
    <property type="entry name" value="Dullard_phosphatase"/>
</dbReference>
<feature type="domain" description="FCP1 homology" evidence="2">
    <location>
        <begin position="229"/>
        <end position="391"/>
    </location>
</feature>
<sequence>MRTSKQQKSQYPLKGNILAKSNKLTIEVPDDNQPLSTQKFNKNSPTYSKGSSENQKPISMPKPLTPSSSRITKRPTPELSTPVSAKNLFKFPSTPKTSVKKTIPKPVLSGSTRNRSKNHTPVSKHSNTPTHRNSSEKSNKRPSTTSSEKSTIRPETGSSPSLSSLVTSVKIASRGYPILNDEEIKAKSELLYKEHLFQTFQALKFVRGLPLVDIEQLKEKRVNVPWRKGYENRKTLVLDLDETLVHCCEEGSGIEPMVMLPIVFPTGEVVKAGINVRPFALECLREANKYFEVFVFTASHPCYANVVLDFLDPKKELIHQRFFRDSCISTSGVFIKDLRIFSNRNLKDIIIVDNAAYSFGYQIENGIPIISWHDDFYDRELYNLIDYLKAASQVNDVRELNDKTFHLKSFYEDYISEFLSGDGITSPKSGKSG</sequence>
<dbReference type="Gene3D" id="3.40.50.1000">
    <property type="entry name" value="HAD superfamily/HAD-like"/>
    <property type="match status" value="1"/>
</dbReference>
<feature type="compositionally biased region" description="Polar residues" evidence="1">
    <location>
        <begin position="1"/>
        <end position="10"/>
    </location>
</feature>
<evidence type="ECO:0000313" key="3">
    <source>
        <dbReference type="EMBL" id="OMJ68773.1"/>
    </source>
</evidence>
<evidence type="ECO:0000256" key="1">
    <source>
        <dbReference type="SAM" id="MobiDB-lite"/>
    </source>
</evidence>
<dbReference type="SMART" id="SM00577">
    <property type="entry name" value="CPDc"/>
    <property type="match status" value="1"/>
</dbReference>
<comment type="caution">
    <text evidence="3">The sequence shown here is derived from an EMBL/GenBank/DDBJ whole genome shotgun (WGS) entry which is preliminary data.</text>
</comment>
<dbReference type="InterPro" id="IPR050365">
    <property type="entry name" value="TIM50"/>
</dbReference>
<dbReference type="PROSITE" id="PS50969">
    <property type="entry name" value="FCP1"/>
    <property type="match status" value="1"/>
</dbReference>
<evidence type="ECO:0000259" key="2">
    <source>
        <dbReference type="PROSITE" id="PS50969"/>
    </source>
</evidence>
<dbReference type="FunFam" id="3.40.50.1000:FF:000121">
    <property type="entry name" value="Uncharacterized protein"/>
    <property type="match status" value="1"/>
</dbReference>
<dbReference type="GO" id="GO:0016791">
    <property type="term" value="F:phosphatase activity"/>
    <property type="evidence" value="ECO:0007669"/>
    <property type="project" value="InterPro"/>
</dbReference>
<feature type="compositionally biased region" description="Polar residues" evidence="1">
    <location>
        <begin position="109"/>
        <end position="132"/>
    </location>
</feature>
<dbReference type="InterPro" id="IPR023214">
    <property type="entry name" value="HAD_sf"/>
</dbReference>
<proteinExistence type="predicted"/>
<dbReference type="SUPFAM" id="SSF56784">
    <property type="entry name" value="HAD-like"/>
    <property type="match status" value="1"/>
</dbReference>
<dbReference type="PANTHER" id="PTHR12210">
    <property type="entry name" value="DULLARD PROTEIN PHOSPHATASE"/>
    <property type="match status" value="1"/>
</dbReference>
<dbReference type="NCBIfam" id="TIGR02251">
    <property type="entry name" value="HIF-SF_euk"/>
    <property type="match status" value="1"/>
</dbReference>
<dbReference type="EMBL" id="MPUH01001283">
    <property type="protein sequence ID" value="OMJ68773.1"/>
    <property type="molecule type" value="Genomic_DNA"/>
</dbReference>